<name>A0A9P7EN23_9AGAM</name>
<evidence type="ECO:0000256" key="5">
    <source>
        <dbReference type="ARBA" id="ARBA00022989"/>
    </source>
</evidence>
<sequence length="377" mass="41352">MSFLMGLYKQFRAERSKFSRSNTPTQSSMTSSETSPLLKNGGYPDHRNPSLTRRVANFMKGEDEPSWIESFNFFIFGTWFNILLVFIPLSFISHIMDWDAGLIFLFSLIAIVPLAKLLGEATDQLSVKLGDNMSGLLNASFGNAVEIIVGIAALLNGGLYHKEGVFNSAGAQTRLMTLSCIMLVIPAAYASTTNAGTQNHCSDASECPTAGLLFISRGTAILLLGVYCAYLWFQLKSHPQLFISPASPTDEPNSEETVPLVSSTEETAVRYSIPKPFIGVILLPIAGNAADHVTAIWMAMKNKYQITITICVGSSIQIACFVVPLLVIVGWMYDHTIVLFVSVFFVNLLIMDGKSNYMGGLMFITLYLVIALAFWVT</sequence>
<keyword evidence="4 9" id="KW-0812">Transmembrane</keyword>
<feature type="transmembrane region" description="Helical" evidence="9">
    <location>
        <begin position="210"/>
        <end position="233"/>
    </location>
</feature>
<dbReference type="GO" id="GO:0006874">
    <property type="term" value="P:intracellular calcium ion homeostasis"/>
    <property type="evidence" value="ECO:0007669"/>
    <property type="project" value="TreeGrafter"/>
</dbReference>
<organism evidence="11 12">
    <name type="scientific">Suillus subaureus</name>
    <dbReference type="NCBI Taxonomy" id="48587"/>
    <lineage>
        <taxon>Eukaryota</taxon>
        <taxon>Fungi</taxon>
        <taxon>Dikarya</taxon>
        <taxon>Basidiomycota</taxon>
        <taxon>Agaricomycotina</taxon>
        <taxon>Agaricomycetes</taxon>
        <taxon>Agaricomycetidae</taxon>
        <taxon>Boletales</taxon>
        <taxon>Suillineae</taxon>
        <taxon>Suillaceae</taxon>
        <taxon>Suillus</taxon>
    </lineage>
</organism>
<evidence type="ECO:0000256" key="3">
    <source>
        <dbReference type="ARBA" id="ARBA00022448"/>
    </source>
</evidence>
<keyword evidence="3" id="KW-0813">Transport</keyword>
<keyword evidence="12" id="KW-1185">Reference proteome</keyword>
<dbReference type="InterPro" id="IPR044880">
    <property type="entry name" value="NCX_ion-bd_dom_sf"/>
</dbReference>
<evidence type="ECO:0000256" key="2">
    <source>
        <dbReference type="ARBA" id="ARBA00008170"/>
    </source>
</evidence>
<dbReference type="GeneID" id="64627910"/>
<dbReference type="InterPro" id="IPR004837">
    <property type="entry name" value="NaCa_Exmemb"/>
</dbReference>
<feature type="transmembrane region" description="Helical" evidence="9">
    <location>
        <begin position="100"/>
        <end position="119"/>
    </location>
</feature>
<dbReference type="GO" id="GO:0012505">
    <property type="term" value="C:endomembrane system"/>
    <property type="evidence" value="ECO:0007669"/>
    <property type="project" value="UniProtKB-SubCell"/>
</dbReference>
<dbReference type="GO" id="GO:0015369">
    <property type="term" value="F:calcium:proton antiporter activity"/>
    <property type="evidence" value="ECO:0007669"/>
    <property type="project" value="TreeGrafter"/>
</dbReference>
<dbReference type="PANTHER" id="PTHR31503:SF22">
    <property type="entry name" value="VACUOLAR CALCIUM ION TRANSPORTER"/>
    <property type="match status" value="1"/>
</dbReference>
<dbReference type="InterPro" id="IPR004713">
    <property type="entry name" value="CaH_exchang"/>
</dbReference>
<dbReference type="PANTHER" id="PTHR31503">
    <property type="entry name" value="VACUOLAR CALCIUM ION TRANSPORTER"/>
    <property type="match status" value="1"/>
</dbReference>
<gene>
    <name evidence="11" type="ORF">BJ212DRAFT_1308513</name>
</gene>
<dbReference type="Proteomes" id="UP000807769">
    <property type="component" value="Unassembled WGS sequence"/>
</dbReference>
<dbReference type="Gene3D" id="1.20.1420.30">
    <property type="entry name" value="NCX, central ion-binding region"/>
    <property type="match status" value="1"/>
</dbReference>
<evidence type="ECO:0000313" key="12">
    <source>
        <dbReference type="Proteomes" id="UP000807769"/>
    </source>
</evidence>
<feature type="transmembrane region" description="Helical" evidence="9">
    <location>
        <begin position="332"/>
        <end position="350"/>
    </location>
</feature>
<reference evidence="11" key="1">
    <citation type="journal article" date="2020" name="New Phytol.">
        <title>Comparative genomics reveals dynamic genome evolution in host specialist ectomycorrhizal fungi.</title>
        <authorList>
            <person name="Lofgren L.A."/>
            <person name="Nguyen N.H."/>
            <person name="Vilgalys R."/>
            <person name="Ruytinx J."/>
            <person name="Liao H.L."/>
            <person name="Branco S."/>
            <person name="Kuo A."/>
            <person name="LaButti K."/>
            <person name="Lipzen A."/>
            <person name="Andreopoulos W."/>
            <person name="Pangilinan J."/>
            <person name="Riley R."/>
            <person name="Hundley H."/>
            <person name="Na H."/>
            <person name="Barry K."/>
            <person name="Grigoriev I.V."/>
            <person name="Stajich J.E."/>
            <person name="Kennedy P.G."/>
        </authorList>
    </citation>
    <scope>NUCLEOTIDE SEQUENCE</scope>
    <source>
        <strain evidence="11">MN1</strain>
    </source>
</reference>
<evidence type="ECO:0000256" key="1">
    <source>
        <dbReference type="ARBA" id="ARBA00004127"/>
    </source>
</evidence>
<evidence type="ECO:0000256" key="7">
    <source>
        <dbReference type="ARBA" id="ARBA00023136"/>
    </source>
</evidence>
<proteinExistence type="inferred from homology"/>
<dbReference type="RefSeq" id="XP_041199668.1">
    <property type="nucleotide sequence ID" value="XM_041333893.1"/>
</dbReference>
<dbReference type="GO" id="GO:0000329">
    <property type="term" value="C:fungal-type vacuole membrane"/>
    <property type="evidence" value="ECO:0007669"/>
    <property type="project" value="TreeGrafter"/>
</dbReference>
<feature type="region of interest" description="Disordered" evidence="8">
    <location>
        <begin position="16"/>
        <end position="48"/>
    </location>
</feature>
<feature type="transmembrane region" description="Helical" evidence="9">
    <location>
        <begin position="171"/>
        <end position="190"/>
    </location>
</feature>
<dbReference type="EMBL" id="JABBWG010000001">
    <property type="protein sequence ID" value="KAG1826821.1"/>
    <property type="molecule type" value="Genomic_DNA"/>
</dbReference>
<feature type="transmembrane region" description="Helical" evidence="9">
    <location>
        <begin position="306"/>
        <end position="326"/>
    </location>
</feature>
<dbReference type="OrthoDB" id="1699231at2759"/>
<keyword evidence="7 9" id="KW-0472">Membrane</keyword>
<evidence type="ECO:0000256" key="4">
    <source>
        <dbReference type="ARBA" id="ARBA00022692"/>
    </source>
</evidence>
<feature type="compositionally biased region" description="Polar residues" evidence="8">
    <location>
        <begin position="19"/>
        <end position="37"/>
    </location>
</feature>
<protein>
    <submittedName>
        <fullName evidence="11">Sodium/calcium exchanger protein-domain-containing protein</fullName>
    </submittedName>
</protein>
<comment type="similarity">
    <text evidence="2">Belongs to the Ca(2+):cation antiporter (CaCA) (TC 2.A.19) family.</text>
</comment>
<evidence type="ECO:0000256" key="6">
    <source>
        <dbReference type="ARBA" id="ARBA00023065"/>
    </source>
</evidence>
<feature type="transmembrane region" description="Helical" evidence="9">
    <location>
        <begin position="139"/>
        <end position="159"/>
    </location>
</feature>
<keyword evidence="6" id="KW-0406">Ion transport</keyword>
<feature type="domain" description="Sodium/calcium exchanger membrane region" evidence="10">
    <location>
        <begin position="260"/>
        <end position="375"/>
    </location>
</feature>
<dbReference type="Pfam" id="PF01699">
    <property type="entry name" value="Na_Ca_ex"/>
    <property type="match status" value="2"/>
</dbReference>
<comment type="subcellular location">
    <subcellularLocation>
        <location evidence="1">Endomembrane system</location>
        <topology evidence="1">Multi-pass membrane protein</topology>
    </subcellularLocation>
</comment>
<feature type="domain" description="Sodium/calcium exchanger membrane region" evidence="10">
    <location>
        <begin position="102"/>
        <end position="235"/>
    </location>
</feature>
<evidence type="ECO:0000259" key="10">
    <source>
        <dbReference type="Pfam" id="PF01699"/>
    </source>
</evidence>
<keyword evidence="5 9" id="KW-1133">Transmembrane helix</keyword>
<evidence type="ECO:0000256" key="8">
    <source>
        <dbReference type="SAM" id="MobiDB-lite"/>
    </source>
</evidence>
<evidence type="ECO:0000313" key="11">
    <source>
        <dbReference type="EMBL" id="KAG1826821.1"/>
    </source>
</evidence>
<feature type="transmembrane region" description="Helical" evidence="9">
    <location>
        <begin position="357"/>
        <end position="376"/>
    </location>
</feature>
<dbReference type="AlphaFoldDB" id="A0A9P7EN23"/>
<comment type="caution">
    <text evidence="11">The sequence shown here is derived from an EMBL/GenBank/DDBJ whole genome shotgun (WGS) entry which is preliminary data.</text>
</comment>
<evidence type="ECO:0000256" key="9">
    <source>
        <dbReference type="SAM" id="Phobius"/>
    </source>
</evidence>
<feature type="transmembrane region" description="Helical" evidence="9">
    <location>
        <begin position="73"/>
        <end position="93"/>
    </location>
</feature>
<accession>A0A9P7EN23</accession>